<protein>
    <submittedName>
        <fullName evidence="1">Uncharacterized protein</fullName>
    </submittedName>
</protein>
<keyword evidence="2" id="KW-1185">Reference proteome</keyword>
<dbReference type="AlphaFoldDB" id="A0AAF0YBP6"/>
<dbReference type="EMBL" id="CP086717">
    <property type="protein sequence ID" value="WOO81786.1"/>
    <property type="molecule type" value="Genomic_DNA"/>
</dbReference>
<evidence type="ECO:0000313" key="1">
    <source>
        <dbReference type="EMBL" id="WOO81786.1"/>
    </source>
</evidence>
<reference evidence="1" key="1">
    <citation type="submission" date="2023-10" db="EMBL/GenBank/DDBJ databases">
        <authorList>
            <person name="Noh H."/>
        </authorList>
    </citation>
    <scope>NUCLEOTIDE SEQUENCE</scope>
    <source>
        <strain evidence="1">DUCC4014</strain>
    </source>
</reference>
<gene>
    <name evidence="1" type="ORF">LOC62_04G005307</name>
</gene>
<evidence type="ECO:0000313" key="2">
    <source>
        <dbReference type="Proteomes" id="UP000827549"/>
    </source>
</evidence>
<dbReference type="GeneID" id="87808536"/>
<dbReference type="Proteomes" id="UP000827549">
    <property type="component" value="Chromosome 4"/>
</dbReference>
<dbReference type="RefSeq" id="XP_062627818.1">
    <property type="nucleotide sequence ID" value="XM_062771834.1"/>
</dbReference>
<sequence length="293" mass="33520">MRTKLAFRLTSKAFSTYIDKLLFKRALLTLGIQEGEVQSRLSFPVFTAPPVPPFNNAAHFRAMEVVDVKLKTDCPGREYSLRRAVAVHTIRRIGWFSTRAEFYLQNGVRTVVDFVDAGQTTMGDPPRITISSRQERHIIHLCWRAAEYFTGFPPTFSFSLNGPSINVTETVLALWQINPNPNEPLQTDPPINVVLGIMLELQSYLRYWGTLKIVGLETLRWETEETLDFDFMVAEVRAGLRENLEALAGIQEDDLEVIDRSITFVTFEQWWQELGPRKDVEGLWNPLVRVSTA</sequence>
<proteinExistence type="predicted"/>
<name>A0AAF0YBP6_9TREE</name>
<accession>A0AAF0YBP6</accession>
<organism evidence="1 2">
    <name type="scientific">Vanrija pseudolonga</name>
    <dbReference type="NCBI Taxonomy" id="143232"/>
    <lineage>
        <taxon>Eukaryota</taxon>
        <taxon>Fungi</taxon>
        <taxon>Dikarya</taxon>
        <taxon>Basidiomycota</taxon>
        <taxon>Agaricomycotina</taxon>
        <taxon>Tremellomycetes</taxon>
        <taxon>Trichosporonales</taxon>
        <taxon>Trichosporonaceae</taxon>
        <taxon>Vanrija</taxon>
    </lineage>
</organism>